<reference evidence="1 2" key="1">
    <citation type="submission" date="2016-04" db="EMBL/GenBank/DDBJ databases">
        <title>Draft genome sequence of freshwater magnetotactic bacteria Magnetospirillum marisnigri SP-1 and Magnetospirillum moscoviense BB-1.</title>
        <authorList>
            <person name="Koziaeva V."/>
            <person name="Dziuba M.V."/>
            <person name="Ivanov T.M."/>
            <person name="Kuznetsov B."/>
            <person name="Grouzdev D.S."/>
        </authorList>
    </citation>
    <scope>NUCLEOTIDE SEQUENCE [LARGE SCALE GENOMIC DNA]</scope>
    <source>
        <strain evidence="1 2">BB-1</strain>
    </source>
</reference>
<proteinExistence type="predicted"/>
<protein>
    <recommendedName>
        <fullName evidence="3">CDP-glycerol--glycerophosphate glycerophosphotransferase</fullName>
    </recommendedName>
</protein>
<dbReference type="Pfam" id="PF04464">
    <property type="entry name" value="Glyphos_transf"/>
    <property type="match status" value="1"/>
</dbReference>
<dbReference type="GO" id="GO:0016020">
    <property type="term" value="C:membrane"/>
    <property type="evidence" value="ECO:0007669"/>
    <property type="project" value="InterPro"/>
</dbReference>
<evidence type="ECO:0008006" key="3">
    <source>
        <dbReference type="Google" id="ProtNLM"/>
    </source>
</evidence>
<dbReference type="InterPro" id="IPR007554">
    <property type="entry name" value="Glycerophosphate_synth"/>
</dbReference>
<accession>A0A178M9C0</accession>
<evidence type="ECO:0000313" key="1">
    <source>
        <dbReference type="EMBL" id="OAN45381.1"/>
    </source>
</evidence>
<evidence type="ECO:0000313" key="2">
    <source>
        <dbReference type="Proteomes" id="UP000078543"/>
    </source>
</evidence>
<gene>
    <name evidence="1" type="ORF">A6A05_04480</name>
</gene>
<organism evidence="1 2">
    <name type="scientific">Magnetospirillum moscoviense</name>
    <dbReference type="NCBI Taxonomy" id="1437059"/>
    <lineage>
        <taxon>Bacteria</taxon>
        <taxon>Pseudomonadati</taxon>
        <taxon>Pseudomonadota</taxon>
        <taxon>Alphaproteobacteria</taxon>
        <taxon>Rhodospirillales</taxon>
        <taxon>Rhodospirillaceae</taxon>
        <taxon>Magnetospirillum</taxon>
    </lineage>
</organism>
<dbReference type="InterPro" id="IPR043148">
    <property type="entry name" value="TagF_C"/>
</dbReference>
<comment type="caution">
    <text evidence="1">The sequence shown here is derived from an EMBL/GenBank/DDBJ whole genome shotgun (WGS) entry which is preliminary data.</text>
</comment>
<dbReference type="STRING" id="1437059.A6A05_04480"/>
<dbReference type="OrthoDB" id="215285at2"/>
<dbReference type="EMBL" id="LWQU01000185">
    <property type="protein sequence ID" value="OAN45381.1"/>
    <property type="molecule type" value="Genomic_DNA"/>
</dbReference>
<name>A0A178M9C0_9PROT</name>
<dbReference type="GO" id="GO:0047355">
    <property type="term" value="F:CDP-glycerol glycerophosphotransferase activity"/>
    <property type="evidence" value="ECO:0007669"/>
    <property type="project" value="InterPro"/>
</dbReference>
<sequence>MREADLSLFTEETLTQGWNRARIYEQQMRLAVARADERVAQGEKPQPIAKIGFLVHRRTCAMHFMTTWQHLPKDSFDIVLFDDGYEPDLFEFIAELGLSVAFCEDLANGLFQYVSGISHRDLPVCKRQGYSMVGDLTRLLSYGFSKSRACPFNDTAAQFIVQGDEQVAQYRGDYPDTPQLVAGYARLDGLAACQADKEAIKAKYRLDPAKPVVVWMPTHSGPLTGAITLYSRALVAMTPHINILLKPHPESFHEPPDCHYLRALVEDGNLRVIRDPDDEAEIFAIADIVLTDLGGTLFGAIYAGNDVVVTDVGRPDEISPLEREIWPHTPILTTDTIGELVRLASDPGAFAAQRPVMDSLRQRLFAAGTEGQGGRLIAEMLQRRFAAAMGR</sequence>
<dbReference type="AlphaFoldDB" id="A0A178M9C0"/>
<dbReference type="Proteomes" id="UP000078543">
    <property type="component" value="Unassembled WGS sequence"/>
</dbReference>
<dbReference type="Gene3D" id="3.40.50.12580">
    <property type="match status" value="1"/>
</dbReference>
<dbReference type="SUPFAM" id="SSF53756">
    <property type="entry name" value="UDP-Glycosyltransferase/glycogen phosphorylase"/>
    <property type="match status" value="1"/>
</dbReference>
<keyword evidence="2" id="KW-1185">Reference proteome</keyword>
<dbReference type="RefSeq" id="WP_068504178.1">
    <property type="nucleotide sequence ID" value="NZ_LWQU01000185.1"/>
</dbReference>